<keyword evidence="4 5" id="KW-0472">Membrane</keyword>
<evidence type="ECO:0000256" key="1">
    <source>
        <dbReference type="ARBA" id="ARBA00004141"/>
    </source>
</evidence>
<accession>A0A6A6JCR7</accession>
<sequence length="164" mass="17571">MAINWILPVRGLQAVLSCAVLGLMSYVASWWSTHWRQFSPHEVNFLIFSPVWSLLALAALVVLPWKAPSLASQKRARIGLLALDALTMLYWFAGFVALAVFLADRICFGTVCAIAKASVAVSAMSWVAWTATTVVGAVRLFRGGFGGGSGSGTAEAKVEMHQGV</sequence>
<dbReference type="PANTHER" id="PTHR37451:SF1">
    <property type="entry name" value="MARVEL DOMAIN-CONTAINING PROTEIN"/>
    <property type="match status" value="1"/>
</dbReference>
<evidence type="ECO:0000256" key="2">
    <source>
        <dbReference type="ARBA" id="ARBA00022692"/>
    </source>
</evidence>
<comment type="subcellular location">
    <subcellularLocation>
        <location evidence="1">Membrane</location>
        <topology evidence="1">Multi-pass membrane protein</topology>
    </subcellularLocation>
</comment>
<dbReference type="AlphaFoldDB" id="A0A6A6JCR7"/>
<keyword evidence="3 5" id="KW-1133">Transmembrane helix</keyword>
<feature type="domain" description="MARVEL" evidence="6">
    <location>
        <begin position="8"/>
        <end position="134"/>
    </location>
</feature>
<proteinExistence type="predicted"/>
<dbReference type="OrthoDB" id="2117453at2759"/>
<evidence type="ECO:0000256" key="4">
    <source>
        <dbReference type="ARBA" id="ARBA00023136"/>
    </source>
</evidence>
<gene>
    <name evidence="7" type="ORF">EI97DRAFT_460348</name>
</gene>
<keyword evidence="8" id="KW-1185">Reference proteome</keyword>
<dbReference type="Pfam" id="PF01284">
    <property type="entry name" value="MARVEL"/>
    <property type="match status" value="1"/>
</dbReference>
<evidence type="ECO:0000256" key="3">
    <source>
        <dbReference type="ARBA" id="ARBA00022989"/>
    </source>
</evidence>
<evidence type="ECO:0000313" key="8">
    <source>
        <dbReference type="Proteomes" id="UP000800097"/>
    </source>
</evidence>
<evidence type="ECO:0000259" key="6">
    <source>
        <dbReference type="Pfam" id="PF01284"/>
    </source>
</evidence>
<dbReference type="GO" id="GO:0016020">
    <property type="term" value="C:membrane"/>
    <property type="evidence" value="ECO:0007669"/>
    <property type="project" value="UniProtKB-SubCell"/>
</dbReference>
<evidence type="ECO:0000256" key="5">
    <source>
        <dbReference type="SAM" id="Phobius"/>
    </source>
</evidence>
<dbReference type="InterPro" id="IPR008253">
    <property type="entry name" value="Marvel"/>
</dbReference>
<keyword evidence="2 5" id="KW-0812">Transmembrane</keyword>
<name>A0A6A6JCR7_WESOR</name>
<feature type="transmembrane region" description="Helical" evidence="5">
    <location>
        <begin position="43"/>
        <end position="66"/>
    </location>
</feature>
<dbReference type="GeneID" id="54554281"/>
<dbReference type="Proteomes" id="UP000800097">
    <property type="component" value="Unassembled WGS sequence"/>
</dbReference>
<protein>
    <recommendedName>
        <fullName evidence="6">MARVEL domain-containing protein</fullName>
    </recommendedName>
</protein>
<feature type="transmembrane region" description="Helical" evidence="5">
    <location>
        <begin position="78"/>
        <end position="103"/>
    </location>
</feature>
<evidence type="ECO:0000313" key="7">
    <source>
        <dbReference type="EMBL" id="KAF2274222.1"/>
    </source>
</evidence>
<organism evidence="7 8">
    <name type="scientific">Westerdykella ornata</name>
    <dbReference type="NCBI Taxonomy" id="318751"/>
    <lineage>
        <taxon>Eukaryota</taxon>
        <taxon>Fungi</taxon>
        <taxon>Dikarya</taxon>
        <taxon>Ascomycota</taxon>
        <taxon>Pezizomycotina</taxon>
        <taxon>Dothideomycetes</taxon>
        <taxon>Pleosporomycetidae</taxon>
        <taxon>Pleosporales</taxon>
        <taxon>Sporormiaceae</taxon>
        <taxon>Westerdykella</taxon>
    </lineage>
</organism>
<reference evidence="7" key="1">
    <citation type="journal article" date="2020" name="Stud. Mycol.">
        <title>101 Dothideomycetes genomes: a test case for predicting lifestyles and emergence of pathogens.</title>
        <authorList>
            <person name="Haridas S."/>
            <person name="Albert R."/>
            <person name="Binder M."/>
            <person name="Bloem J."/>
            <person name="Labutti K."/>
            <person name="Salamov A."/>
            <person name="Andreopoulos B."/>
            <person name="Baker S."/>
            <person name="Barry K."/>
            <person name="Bills G."/>
            <person name="Bluhm B."/>
            <person name="Cannon C."/>
            <person name="Castanera R."/>
            <person name="Culley D."/>
            <person name="Daum C."/>
            <person name="Ezra D."/>
            <person name="Gonzalez J."/>
            <person name="Henrissat B."/>
            <person name="Kuo A."/>
            <person name="Liang C."/>
            <person name="Lipzen A."/>
            <person name="Lutzoni F."/>
            <person name="Magnuson J."/>
            <person name="Mondo S."/>
            <person name="Nolan M."/>
            <person name="Ohm R."/>
            <person name="Pangilinan J."/>
            <person name="Park H.-J."/>
            <person name="Ramirez L."/>
            <person name="Alfaro M."/>
            <person name="Sun H."/>
            <person name="Tritt A."/>
            <person name="Yoshinaga Y."/>
            <person name="Zwiers L.-H."/>
            <person name="Turgeon B."/>
            <person name="Goodwin S."/>
            <person name="Spatafora J."/>
            <person name="Crous P."/>
            <person name="Grigoriev I."/>
        </authorList>
    </citation>
    <scope>NUCLEOTIDE SEQUENCE</scope>
    <source>
        <strain evidence="7">CBS 379.55</strain>
    </source>
</reference>
<feature type="transmembrane region" description="Helical" evidence="5">
    <location>
        <begin position="12"/>
        <end position="31"/>
    </location>
</feature>
<dbReference type="EMBL" id="ML986504">
    <property type="protein sequence ID" value="KAF2274222.1"/>
    <property type="molecule type" value="Genomic_DNA"/>
</dbReference>
<feature type="transmembrane region" description="Helical" evidence="5">
    <location>
        <begin position="123"/>
        <end position="141"/>
    </location>
</feature>
<dbReference type="RefSeq" id="XP_033651761.1">
    <property type="nucleotide sequence ID" value="XM_033801106.1"/>
</dbReference>
<dbReference type="PANTHER" id="PTHR37451">
    <property type="entry name" value="MARVEL DOMAIN"/>
    <property type="match status" value="1"/>
</dbReference>